<dbReference type="SUPFAM" id="SSF54909">
    <property type="entry name" value="Dimeric alpha+beta barrel"/>
    <property type="match status" value="1"/>
</dbReference>
<dbReference type="Proteomes" id="UP000031737">
    <property type="component" value="Unassembled WGS sequence"/>
</dbReference>
<dbReference type="InterPro" id="IPR011008">
    <property type="entry name" value="Dimeric_a/b-barrel"/>
</dbReference>
<dbReference type="GO" id="GO:0005739">
    <property type="term" value="C:mitochondrion"/>
    <property type="evidence" value="ECO:0007669"/>
    <property type="project" value="TreeGrafter"/>
</dbReference>
<accession>A0A061J4X9</accession>
<dbReference type="AlphaFoldDB" id="A0A061J4X9"/>
<organism evidence="3 4">
    <name type="scientific">Trypanosoma rangeli SC58</name>
    <dbReference type="NCBI Taxonomy" id="429131"/>
    <lineage>
        <taxon>Eukaryota</taxon>
        <taxon>Discoba</taxon>
        <taxon>Euglenozoa</taxon>
        <taxon>Kinetoplastea</taxon>
        <taxon>Metakinetoplastina</taxon>
        <taxon>Trypanosomatida</taxon>
        <taxon>Trypanosomatidae</taxon>
        <taxon>Trypanosoma</taxon>
        <taxon>Herpetosoma</taxon>
    </lineage>
</organism>
<dbReference type="Gene3D" id="3.30.70.100">
    <property type="match status" value="1"/>
</dbReference>
<gene>
    <name evidence="3" type="ORF">TRSC58_01794</name>
</gene>
<evidence type="ECO:0000313" key="3">
    <source>
        <dbReference type="EMBL" id="ESL10473.1"/>
    </source>
</evidence>
<dbReference type="PANTHER" id="PTHR21017">
    <property type="entry name" value="NIPSNAP-RELATED"/>
    <property type="match status" value="1"/>
</dbReference>
<dbReference type="Pfam" id="PF07978">
    <property type="entry name" value="NIPSNAP"/>
    <property type="match status" value="1"/>
</dbReference>
<dbReference type="InterPro" id="IPR051557">
    <property type="entry name" value="NipSnap_domain"/>
</dbReference>
<evidence type="ECO:0000256" key="1">
    <source>
        <dbReference type="ARBA" id="ARBA00005291"/>
    </source>
</evidence>
<protein>
    <recommendedName>
        <fullName evidence="2">NIPSNAP domain-containing protein</fullName>
    </recommendedName>
</protein>
<dbReference type="InterPro" id="IPR012577">
    <property type="entry name" value="NIPSNAP"/>
</dbReference>
<dbReference type="PANTHER" id="PTHR21017:SF17">
    <property type="entry name" value="PROTEIN NIPSNAP"/>
    <property type="match status" value="1"/>
</dbReference>
<proteinExistence type="inferred from homology"/>
<reference evidence="3 4" key="1">
    <citation type="submission" date="2013-07" db="EMBL/GenBank/DDBJ databases">
        <authorList>
            <person name="Stoco P.H."/>
            <person name="Wagner G."/>
            <person name="Gerber A."/>
            <person name="Zaha A."/>
            <person name="Thompson C."/>
            <person name="Bartholomeu D.C."/>
            <person name="Luckemeyer D.D."/>
            <person name="Bahia D."/>
            <person name="Loreto E."/>
            <person name="Prestes E.B."/>
            <person name="Lima F.M."/>
            <person name="Rodrigues-Luiz G."/>
            <person name="Vallejo G.A."/>
            <person name="Filho J.F."/>
            <person name="Monteiro K.M."/>
            <person name="Tyler K.M."/>
            <person name="de Almeida L.G."/>
            <person name="Ortiz M.F."/>
            <person name="Siervo M.A."/>
            <person name="de Moraes M.H."/>
            <person name="Cunha O.L."/>
            <person name="Mendonca-Neto R."/>
            <person name="Silva R."/>
            <person name="Teixeira S.M."/>
            <person name="Murta S.M."/>
            <person name="Sincero T.C."/>
            <person name="Mendes T.A."/>
            <person name="Urmenyi T.P."/>
            <person name="Silva V.G."/>
            <person name="da Rocha W.D."/>
            <person name="Andersson B."/>
            <person name="Romanha A.J."/>
            <person name="Steindel M."/>
            <person name="de Vasconcelos A.T."/>
            <person name="Grisard E.C."/>
        </authorList>
    </citation>
    <scope>NUCLEOTIDE SEQUENCE [LARGE SCALE GENOMIC DNA]</scope>
    <source>
        <strain evidence="3 4">SC58</strain>
    </source>
</reference>
<dbReference type="VEuPathDB" id="TriTrypDB:TRSC58_01794"/>
<sequence>MLRRLWPLLNLSKEKVYELRIYDILPNKYDKFYRITSELLPLRASVSRCQAYWIVQLGGLNQVVHLWEYDSLKHRYAIRSALDRDGEWKNRYTISRQECLSSQTNMLLRMVYRESNASILSFKYLMKITRDKELVLKTPGASLAASYVVITGEHEGMYLHIVKGTELDDLLDVEPLPGSISKIMGPARWSSLIGCLWR</sequence>
<dbReference type="EMBL" id="AUPL01001794">
    <property type="protein sequence ID" value="ESL10473.1"/>
    <property type="molecule type" value="Genomic_DNA"/>
</dbReference>
<comment type="caution">
    <text evidence="3">The sequence shown here is derived from an EMBL/GenBank/DDBJ whole genome shotgun (WGS) entry which is preliminary data.</text>
</comment>
<dbReference type="GO" id="GO:0000423">
    <property type="term" value="P:mitophagy"/>
    <property type="evidence" value="ECO:0007669"/>
    <property type="project" value="UniProtKB-ARBA"/>
</dbReference>
<feature type="domain" description="NIPSNAP" evidence="2">
    <location>
        <begin position="17"/>
        <end position="110"/>
    </location>
</feature>
<keyword evidence="4" id="KW-1185">Reference proteome</keyword>
<evidence type="ECO:0000259" key="2">
    <source>
        <dbReference type="Pfam" id="PF07978"/>
    </source>
</evidence>
<comment type="similarity">
    <text evidence="1">Belongs to the NipSnap family.</text>
</comment>
<dbReference type="OrthoDB" id="10262843at2759"/>
<name>A0A061J4X9_TRYRA</name>
<evidence type="ECO:0000313" key="4">
    <source>
        <dbReference type="Proteomes" id="UP000031737"/>
    </source>
</evidence>